<evidence type="ECO:0000313" key="1">
    <source>
        <dbReference type="EMBL" id="KAH9359996.1"/>
    </source>
</evidence>
<comment type="caution">
    <text evidence="1">The sequence shown here is derived from an EMBL/GenBank/DDBJ whole genome shotgun (WGS) entry which is preliminary data.</text>
</comment>
<keyword evidence="2" id="KW-1185">Reference proteome</keyword>
<dbReference type="AlphaFoldDB" id="A0A9J6FCY5"/>
<evidence type="ECO:0000313" key="2">
    <source>
        <dbReference type="Proteomes" id="UP000821853"/>
    </source>
</evidence>
<organism evidence="1 2">
    <name type="scientific">Haemaphysalis longicornis</name>
    <name type="common">Bush tick</name>
    <dbReference type="NCBI Taxonomy" id="44386"/>
    <lineage>
        <taxon>Eukaryota</taxon>
        <taxon>Metazoa</taxon>
        <taxon>Ecdysozoa</taxon>
        <taxon>Arthropoda</taxon>
        <taxon>Chelicerata</taxon>
        <taxon>Arachnida</taxon>
        <taxon>Acari</taxon>
        <taxon>Parasitiformes</taxon>
        <taxon>Ixodida</taxon>
        <taxon>Ixodoidea</taxon>
        <taxon>Ixodidae</taxon>
        <taxon>Haemaphysalinae</taxon>
        <taxon>Haemaphysalis</taxon>
    </lineage>
</organism>
<proteinExistence type="predicted"/>
<accession>A0A9J6FCY5</accession>
<reference evidence="1 2" key="1">
    <citation type="journal article" date="2020" name="Cell">
        <title>Large-Scale Comparative Analyses of Tick Genomes Elucidate Their Genetic Diversity and Vector Capacities.</title>
        <authorList>
            <consortium name="Tick Genome and Microbiome Consortium (TIGMIC)"/>
            <person name="Jia N."/>
            <person name="Wang J."/>
            <person name="Shi W."/>
            <person name="Du L."/>
            <person name="Sun Y."/>
            <person name="Zhan W."/>
            <person name="Jiang J.F."/>
            <person name="Wang Q."/>
            <person name="Zhang B."/>
            <person name="Ji P."/>
            <person name="Bell-Sakyi L."/>
            <person name="Cui X.M."/>
            <person name="Yuan T.T."/>
            <person name="Jiang B.G."/>
            <person name="Yang W.F."/>
            <person name="Lam T.T."/>
            <person name="Chang Q.C."/>
            <person name="Ding S.J."/>
            <person name="Wang X.J."/>
            <person name="Zhu J.G."/>
            <person name="Ruan X.D."/>
            <person name="Zhao L."/>
            <person name="Wei J.T."/>
            <person name="Ye R.Z."/>
            <person name="Que T.C."/>
            <person name="Du C.H."/>
            <person name="Zhou Y.H."/>
            <person name="Cheng J.X."/>
            <person name="Dai P.F."/>
            <person name="Guo W.B."/>
            <person name="Han X.H."/>
            <person name="Huang E.J."/>
            <person name="Li L.F."/>
            <person name="Wei W."/>
            <person name="Gao Y.C."/>
            <person name="Liu J.Z."/>
            <person name="Shao H.Z."/>
            <person name="Wang X."/>
            <person name="Wang C.C."/>
            <person name="Yang T.C."/>
            <person name="Huo Q.B."/>
            <person name="Li W."/>
            <person name="Chen H.Y."/>
            <person name="Chen S.E."/>
            <person name="Zhou L.G."/>
            <person name="Ni X.B."/>
            <person name="Tian J.H."/>
            <person name="Sheng Y."/>
            <person name="Liu T."/>
            <person name="Pan Y.S."/>
            <person name="Xia L.Y."/>
            <person name="Li J."/>
            <person name="Zhao F."/>
            <person name="Cao W.C."/>
        </authorList>
    </citation>
    <scope>NUCLEOTIDE SEQUENCE [LARGE SCALE GENOMIC DNA]</scope>
    <source>
        <strain evidence="1">HaeL-2018</strain>
    </source>
</reference>
<gene>
    <name evidence="1" type="ORF">HPB48_019526</name>
</gene>
<name>A0A9J6FCY5_HAELO</name>
<dbReference type="OrthoDB" id="6497272at2759"/>
<dbReference type="VEuPathDB" id="VectorBase:HLOH_058675"/>
<sequence length="75" mass="8418">MNVFDVLSEKTSSVDEFKLHEGPIVDEMKLSEHLSLTNGGHIEGFVDLDLSRQNRINTPSVNMGWQYSSSHSLVN</sequence>
<protein>
    <submittedName>
        <fullName evidence="1">Uncharacterized protein</fullName>
    </submittedName>
</protein>
<dbReference type="Proteomes" id="UP000821853">
    <property type="component" value="Chromosome 1"/>
</dbReference>
<dbReference type="EMBL" id="JABSTR010000001">
    <property type="protein sequence ID" value="KAH9359996.1"/>
    <property type="molecule type" value="Genomic_DNA"/>
</dbReference>